<reference evidence="6" key="1">
    <citation type="submission" date="2020-07" db="EMBL/GenBank/DDBJ databases">
        <title>Ethylene signaling mediates host invasion by parasitic plants.</title>
        <authorList>
            <person name="Yoshida S."/>
        </authorList>
    </citation>
    <scope>NUCLEOTIDE SEQUENCE</scope>
    <source>
        <strain evidence="6">Okayama</strain>
    </source>
</reference>
<keyword evidence="3" id="KW-0645">Protease</keyword>
<evidence type="ECO:0000256" key="4">
    <source>
        <dbReference type="SAM" id="SignalP"/>
    </source>
</evidence>
<keyword evidence="3" id="KW-0378">Hydrolase</keyword>
<feature type="domain" description="Peptidase A1" evidence="5">
    <location>
        <begin position="130"/>
        <end position="458"/>
    </location>
</feature>
<name>A0A830BA21_9LAMI</name>
<dbReference type="PROSITE" id="PS51767">
    <property type="entry name" value="PEPTIDASE_A1"/>
    <property type="match status" value="1"/>
</dbReference>
<protein>
    <submittedName>
        <fullName evidence="6">Aspartic proteinase nepenthesin-2</fullName>
    </submittedName>
</protein>
<evidence type="ECO:0000313" key="6">
    <source>
        <dbReference type="EMBL" id="GFP82832.1"/>
    </source>
</evidence>
<dbReference type="Proteomes" id="UP000653305">
    <property type="component" value="Unassembled WGS sequence"/>
</dbReference>
<gene>
    <name evidence="6" type="ORF">PHJA_000426300</name>
</gene>
<evidence type="ECO:0000256" key="3">
    <source>
        <dbReference type="RuleBase" id="RU000454"/>
    </source>
</evidence>
<feature type="signal peptide" evidence="4">
    <location>
        <begin position="1"/>
        <end position="24"/>
    </location>
</feature>
<dbReference type="GO" id="GO:0004190">
    <property type="term" value="F:aspartic-type endopeptidase activity"/>
    <property type="evidence" value="ECO:0007669"/>
    <property type="project" value="UniProtKB-KW"/>
</dbReference>
<dbReference type="Pfam" id="PF14541">
    <property type="entry name" value="TAXi_C"/>
    <property type="match status" value="1"/>
</dbReference>
<evidence type="ECO:0000256" key="1">
    <source>
        <dbReference type="ARBA" id="ARBA00007447"/>
    </source>
</evidence>
<dbReference type="Pfam" id="PF14543">
    <property type="entry name" value="TAXi_N"/>
    <property type="match status" value="1"/>
</dbReference>
<dbReference type="PANTHER" id="PTHR13683">
    <property type="entry name" value="ASPARTYL PROTEASES"/>
    <property type="match status" value="1"/>
</dbReference>
<comment type="similarity">
    <text evidence="1 3">Belongs to the peptidase A1 family.</text>
</comment>
<dbReference type="PROSITE" id="PS00141">
    <property type="entry name" value="ASP_PROTEASE"/>
    <property type="match status" value="1"/>
</dbReference>
<feature type="active site" evidence="2">
    <location>
        <position position="148"/>
    </location>
</feature>
<dbReference type="InterPro" id="IPR021109">
    <property type="entry name" value="Peptidase_aspartic_dom_sf"/>
</dbReference>
<comment type="caution">
    <text evidence="6">The sequence shown here is derived from an EMBL/GenBank/DDBJ whole genome shotgun (WGS) entry which is preliminary data.</text>
</comment>
<dbReference type="AlphaFoldDB" id="A0A830BA21"/>
<keyword evidence="3" id="KW-0064">Aspartyl protease</keyword>
<dbReference type="InterPro" id="IPR032861">
    <property type="entry name" value="TAXi_N"/>
</dbReference>
<dbReference type="EMBL" id="BMAC01000053">
    <property type="protein sequence ID" value="GFP82832.1"/>
    <property type="molecule type" value="Genomic_DNA"/>
</dbReference>
<feature type="active site" evidence="2">
    <location>
        <position position="346"/>
    </location>
</feature>
<dbReference type="SUPFAM" id="SSF50630">
    <property type="entry name" value="Acid proteases"/>
    <property type="match status" value="1"/>
</dbReference>
<dbReference type="InterPro" id="IPR001969">
    <property type="entry name" value="Aspartic_peptidase_AS"/>
</dbReference>
<proteinExistence type="inferred from homology"/>
<feature type="chain" id="PRO_5032794531" evidence="4">
    <location>
        <begin position="25"/>
        <end position="463"/>
    </location>
</feature>
<keyword evidence="4" id="KW-0732">Signal</keyword>
<dbReference type="Gene3D" id="2.40.70.10">
    <property type="entry name" value="Acid Proteases"/>
    <property type="match status" value="2"/>
</dbReference>
<dbReference type="OrthoDB" id="2747330at2759"/>
<evidence type="ECO:0000313" key="7">
    <source>
        <dbReference type="Proteomes" id="UP000653305"/>
    </source>
</evidence>
<dbReference type="PRINTS" id="PR00792">
    <property type="entry name" value="PEPSIN"/>
</dbReference>
<evidence type="ECO:0000259" key="5">
    <source>
        <dbReference type="PROSITE" id="PS51767"/>
    </source>
</evidence>
<organism evidence="6 7">
    <name type="scientific">Phtheirospermum japonicum</name>
    <dbReference type="NCBI Taxonomy" id="374723"/>
    <lineage>
        <taxon>Eukaryota</taxon>
        <taxon>Viridiplantae</taxon>
        <taxon>Streptophyta</taxon>
        <taxon>Embryophyta</taxon>
        <taxon>Tracheophyta</taxon>
        <taxon>Spermatophyta</taxon>
        <taxon>Magnoliopsida</taxon>
        <taxon>eudicotyledons</taxon>
        <taxon>Gunneridae</taxon>
        <taxon>Pentapetalae</taxon>
        <taxon>asterids</taxon>
        <taxon>lamiids</taxon>
        <taxon>Lamiales</taxon>
        <taxon>Orobanchaceae</taxon>
        <taxon>Orobanchaceae incertae sedis</taxon>
        <taxon>Phtheirospermum</taxon>
    </lineage>
</organism>
<accession>A0A830BA21</accession>
<dbReference type="GO" id="GO:0006508">
    <property type="term" value="P:proteolysis"/>
    <property type="evidence" value="ECO:0007669"/>
    <property type="project" value="UniProtKB-KW"/>
</dbReference>
<keyword evidence="7" id="KW-1185">Reference proteome</keyword>
<evidence type="ECO:0000256" key="2">
    <source>
        <dbReference type="PIRSR" id="PIRSR601461-1"/>
    </source>
</evidence>
<dbReference type="PANTHER" id="PTHR13683:SF750">
    <property type="entry name" value="ASPARTYL PROTEASE AED1"/>
    <property type="match status" value="1"/>
</dbReference>
<sequence length="463" mass="50899">MTFLLYSSSLLLVLFSCFPARSQGLQSHFHISSLLPHPVCRRHPTAGDVDFFSSLHFLHVHNNCSKEKASSTSTLELVHRLSPCLAHNNNNNTPNKPILSSLAHDQLRVDSIKANLPTQSGRQLYHTGNYIVNISLGTPVQQASLILDTGSDLTWTRCQPCTSDTCPIFDPTVSSTYYNISCDKPLCFNMLPRKTCDLLRRCTYSVVYGDGSYSVGLFSLEKLTIPETGDVFPDFMFGCGQSNYGFGEASGILGFGRNETSFLSQIKETYGSYFSYCFPSTSDMIGFLTLGQNQDSTNSNMNFTPLSTRPDYPSFYFVEITSISVGGTQLAIDYPSLFKNPGTIIDSGTVISRVPQDAYTAMRDEFKRMIMGNYTAAKTFTIFDTCFYASQGMIVPIVSFTFRGNVTVDLGAPQVLIALDGTIACFAFVPNDVSILGNTQQKTLEVVYDVAGGQLGFRPNACS</sequence>
<dbReference type="InterPro" id="IPR033121">
    <property type="entry name" value="PEPTIDASE_A1"/>
</dbReference>
<dbReference type="InterPro" id="IPR032799">
    <property type="entry name" value="TAXi_C"/>
</dbReference>
<dbReference type="InterPro" id="IPR001461">
    <property type="entry name" value="Aspartic_peptidase_A1"/>
</dbReference>